<gene>
    <name evidence="1" type="ORF">PMEA_00002035</name>
</gene>
<dbReference type="EMBL" id="CALNXJ010000010">
    <property type="protein sequence ID" value="CAH3105866.1"/>
    <property type="molecule type" value="Genomic_DNA"/>
</dbReference>
<dbReference type="AlphaFoldDB" id="A0AAU9WB74"/>
<dbReference type="Proteomes" id="UP001159428">
    <property type="component" value="Unassembled WGS sequence"/>
</dbReference>
<protein>
    <submittedName>
        <fullName evidence="1">Uncharacterized protein</fullName>
    </submittedName>
</protein>
<feature type="non-terminal residue" evidence="1">
    <location>
        <position position="1"/>
    </location>
</feature>
<organism evidence="1 2">
    <name type="scientific">Pocillopora meandrina</name>
    <dbReference type="NCBI Taxonomy" id="46732"/>
    <lineage>
        <taxon>Eukaryota</taxon>
        <taxon>Metazoa</taxon>
        <taxon>Cnidaria</taxon>
        <taxon>Anthozoa</taxon>
        <taxon>Hexacorallia</taxon>
        <taxon>Scleractinia</taxon>
        <taxon>Astrocoeniina</taxon>
        <taxon>Pocilloporidae</taxon>
        <taxon>Pocillopora</taxon>
    </lineage>
</organism>
<reference evidence="1 2" key="1">
    <citation type="submission" date="2022-05" db="EMBL/GenBank/DDBJ databases">
        <authorList>
            <consortium name="Genoscope - CEA"/>
            <person name="William W."/>
        </authorList>
    </citation>
    <scope>NUCLEOTIDE SEQUENCE [LARGE SCALE GENOMIC DNA]</scope>
</reference>
<evidence type="ECO:0000313" key="2">
    <source>
        <dbReference type="Proteomes" id="UP001159428"/>
    </source>
</evidence>
<keyword evidence="2" id="KW-1185">Reference proteome</keyword>
<sequence>SQYGRETQGSYLLGRFTSRCSGKLFLGIPIDNYREISANCCSKRLRIFVYVILNDAETKAEEGNIKVIQEWDREGLSVQQSISLIPYFDLGEREKFLLFALDSDTTEVRSFGKRFILIAALLRYLINNAQPPWRETI</sequence>
<comment type="caution">
    <text evidence="1">The sequence shown here is derived from an EMBL/GenBank/DDBJ whole genome shotgun (WGS) entry which is preliminary data.</text>
</comment>
<evidence type="ECO:0000313" key="1">
    <source>
        <dbReference type="EMBL" id="CAH3105866.1"/>
    </source>
</evidence>
<accession>A0AAU9WB74</accession>
<proteinExistence type="predicted"/>
<name>A0AAU9WB74_9CNID</name>